<dbReference type="InterPro" id="IPR001436">
    <property type="entry name" value="Alpha-crystallin/sHSP_animal"/>
</dbReference>
<evidence type="ECO:0000313" key="5">
    <source>
        <dbReference type="Proteomes" id="UP000298663"/>
    </source>
</evidence>
<evidence type="ECO:0000313" key="4">
    <source>
        <dbReference type="EMBL" id="TKR77734.1"/>
    </source>
</evidence>
<sequence length="272" mass="30253">MALLLSDAFFPGFGSVRLHRRRDPFAALFGNSPLAESSKVAFKDGVLSIGFPTSAFKPEELEVNVVGNNLVVEAKHSSESESGSIERLFVQKVRLPRTSTLTPSRAPWTPKEISPSPSAPRNPPPLKENATSPSELRLPIPKTKSESQDRFTCIDCNYFFPNNKSQSTISHYICLITRKCALGTAPHRFRHSTLLRLQRFRITDENTGSPTLQADGTLIRVSVLLVPLLERKSDDGVDQGDSKIRLHETVRLEVVMQKLQLNLCNPARLNPI</sequence>
<comment type="caution">
    <text evidence="4">The sequence shown here is derived from an EMBL/GenBank/DDBJ whole genome shotgun (WGS) entry which is preliminary data.</text>
</comment>
<proteinExistence type="predicted"/>
<feature type="domain" description="SHSP" evidence="3">
    <location>
        <begin position="51"/>
        <end position="97"/>
    </location>
</feature>
<accession>A0A4U5N5S7</accession>
<dbReference type="Pfam" id="PF00011">
    <property type="entry name" value="HSP20"/>
    <property type="match status" value="1"/>
</dbReference>
<gene>
    <name evidence="4" type="ORF">L596_018651</name>
</gene>
<dbReference type="GO" id="GO:0005634">
    <property type="term" value="C:nucleus"/>
    <property type="evidence" value="ECO:0007669"/>
    <property type="project" value="TreeGrafter"/>
</dbReference>
<dbReference type="PANTHER" id="PTHR45640:SF13">
    <property type="entry name" value="HEAT SHOCK PROTEIN 22-RELATED"/>
    <property type="match status" value="1"/>
</dbReference>
<evidence type="ECO:0000256" key="1">
    <source>
        <dbReference type="ARBA" id="ARBA00023016"/>
    </source>
</evidence>
<dbReference type="GO" id="GO:0042026">
    <property type="term" value="P:protein refolding"/>
    <property type="evidence" value="ECO:0007669"/>
    <property type="project" value="TreeGrafter"/>
</dbReference>
<reference evidence="4 5" key="1">
    <citation type="journal article" date="2015" name="Genome Biol.">
        <title>Comparative genomics of Steinernema reveals deeply conserved gene regulatory networks.</title>
        <authorList>
            <person name="Dillman A.R."/>
            <person name="Macchietto M."/>
            <person name="Porter C.F."/>
            <person name="Rogers A."/>
            <person name="Williams B."/>
            <person name="Antoshechkin I."/>
            <person name="Lee M.M."/>
            <person name="Goodwin Z."/>
            <person name="Lu X."/>
            <person name="Lewis E.E."/>
            <person name="Goodrich-Blair H."/>
            <person name="Stock S.P."/>
            <person name="Adams B.J."/>
            <person name="Sternberg P.W."/>
            <person name="Mortazavi A."/>
        </authorList>
    </citation>
    <scope>NUCLEOTIDE SEQUENCE [LARGE SCALE GENOMIC DNA]</scope>
    <source>
        <strain evidence="4 5">ALL</strain>
    </source>
</reference>
<dbReference type="GO" id="GO:0005737">
    <property type="term" value="C:cytoplasm"/>
    <property type="evidence" value="ECO:0007669"/>
    <property type="project" value="TreeGrafter"/>
</dbReference>
<keyword evidence="5" id="KW-1185">Reference proteome</keyword>
<dbReference type="Gene3D" id="2.60.40.790">
    <property type="match status" value="1"/>
</dbReference>
<dbReference type="OrthoDB" id="1431247at2759"/>
<dbReference type="STRING" id="34508.A0A4U5N5S7"/>
<dbReference type="GO" id="GO:0051082">
    <property type="term" value="F:unfolded protein binding"/>
    <property type="evidence" value="ECO:0007669"/>
    <property type="project" value="TreeGrafter"/>
</dbReference>
<name>A0A4U5N5S7_STECR</name>
<evidence type="ECO:0000256" key="2">
    <source>
        <dbReference type="SAM" id="MobiDB-lite"/>
    </source>
</evidence>
<dbReference type="AlphaFoldDB" id="A0A4U5N5S7"/>
<dbReference type="GO" id="GO:0009408">
    <property type="term" value="P:response to heat"/>
    <property type="evidence" value="ECO:0007669"/>
    <property type="project" value="TreeGrafter"/>
</dbReference>
<reference evidence="4 5" key="2">
    <citation type="journal article" date="2019" name="G3 (Bethesda)">
        <title>Hybrid Assembly of the Genome of the Entomopathogenic Nematode Steinernema carpocapsae Identifies the X-Chromosome.</title>
        <authorList>
            <person name="Serra L."/>
            <person name="Macchietto M."/>
            <person name="Macias-Munoz A."/>
            <person name="McGill C.J."/>
            <person name="Rodriguez I.M."/>
            <person name="Rodriguez B."/>
            <person name="Murad R."/>
            <person name="Mortazavi A."/>
        </authorList>
    </citation>
    <scope>NUCLEOTIDE SEQUENCE [LARGE SCALE GENOMIC DNA]</scope>
    <source>
        <strain evidence="4 5">ALL</strain>
    </source>
</reference>
<dbReference type="InterPro" id="IPR008978">
    <property type="entry name" value="HSP20-like_chaperone"/>
</dbReference>
<feature type="region of interest" description="Disordered" evidence="2">
    <location>
        <begin position="100"/>
        <end position="143"/>
    </location>
</feature>
<dbReference type="InterPro" id="IPR002068">
    <property type="entry name" value="A-crystallin/Hsp20_dom"/>
</dbReference>
<dbReference type="Proteomes" id="UP000298663">
    <property type="component" value="Unassembled WGS sequence"/>
</dbReference>
<dbReference type="PANTHER" id="PTHR45640">
    <property type="entry name" value="HEAT SHOCK PROTEIN HSP-12.2-RELATED"/>
    <property type="match status" value="1"/>
</dbReference>
<evidence type="ECO:0000259" key="3">
    <source>
        <dbReference type="Pfam" id="PF00011"/>
    </source>
</evidence>
<feature type="compositionally biased region" description="Pro residues" evidence="2">
    <location>
        <begin position="117"/>
        <end position="126"/>
    </location>
</feature>
<organism evidence="4 5">
    <name type="scientific">Steinernema carpocapsae</name>
    <name type="common">Entomopathogenic nematode</name>
    <dbReference type="NCBI Taxonomy" id="34508"/>
    <lineage>
        <taxon>Eukaryota</taxon>
        <taxon>Metazoa</taxon>
        <taxon>Ecdysozoa</taxon>
        <taxon>Nematoda</taxon>
        <taxon>Chromadorea</taxon>
        <taxon>Rhabditida</taxon>
        <taxon>Tylenchina</taxon>
        <taxon>Panagrolaimomorpha</taxon>
        <taxon>Strongyloidoidea</taxon>
        <taxon>Steinernematidae</taxon>
        <taxon>Steinernema</taxon>
    </lineage>
</organism>
<keyword evidence="1" id="KW-0346">Stress response</keyword>
<protein>
    <recommendedName>
        <fullName evidence="3">SHSP domain-containing protein</fullName>
    </recommendedName>
</protein>
<dbReference type="EMBL" id="AZBU02000005">
    <property type="protein sequence ID" value="TKR77734.1"/>
    <property type="molecule type" value="Genomic_DNA"/>
</dbReference>